<dbReference type="InterPro" id="IPR036116">
    <property type="entry name" value="FN3_sf"/>
</dbReference>
<dbReference type="Proteomes" id="UP000247790">
    <property type="component" value="Unassembled WGS sequence"/>
</dbReference>
<feature type="domain" description="SLH" evidence="5">
    <location>
        <begin position="1408"/>
        <end position="1471"/>
    </location>
</feature>
<dbReference type="OrthoDB" id="2486450at2"/>
<dbReference type="PANTHER" id="PTHR46708">
    <property type="entry name" value="TENASCIN"/>
    <property type="match status" value="1"/>
</dbReference>
<dbReference type="PANTHER" id="PTHR46708:SF2">
    <property type="entry name" value="FIBRONECTIN TYPE-III DOMAIN-CONTAINING PROTEIN"/>
    <property type="match status" value="1"/>
</dbReference>
<feature type="domain" description="Fibronectin type-III" evidence="4">
    <location>
        <begin position="778"/>
        <end position="867"/>
    </location>
</feature>
<sequence length="1588" mass="175934">MFRKTINVFLSFLVVVSLLSGTTTQVLADENVQISIKADPKIDVALAVGNNSWSLSNFNQDLLSRLANKGINTEQIQIQSVQTSTVSSKDADAATIFNSWQKYPLNSGDIFKANWQLSGDEIYTTANVHWTGFWDSTKQQTTNQTIQFSTMSTDHDPWGFTFRMKQTGSDSYSFYALEWDPNHKILALAKITNWTPSASDPMHGGPLYHGVVNASDGYYTGSYYENGYGGSLSNASGKILSRVPYAVTSGQWDNAKIIANGNNTQVWVNGTKYIDYTDTSSPFLQGSFGPYAASNPNSHFKNVSITTETAKKFTEVIRQPIWREGSNRFLVNLENNVVSDLDDAQASAEILTRMISNEVSYVGLGTTTNQSQVERLVARNNGNGIFVNNSVYSSAMDQLADYIASKVRRVGNEQYMILDEDNHLEVNPSSLQQNTQTADHPEGRWKIEHDSTYFENGLGQVPWSGKWQKDLPLTFDKPGRYELWFGTDHPNPQFLYVHRRPVADFTLKVTKGSANYSIDVKDQSYDPDKEFSSSKGISQTEWKWRETTATTWNDELIPSNLPVGKDYLLQLRVLDEQGAWSQPVARYISTGSTALKPIADFKLPTQVTTFKPLNVEEQSYDPGGRVITQKIWSITKDGNEMYTGSTMINDFRNLGSGSYTVSLKVLNDSNLWSDTFQRNVTVTEDLAAPTISFSPSKLNWTSEPMDITLTYYDDSGIASTWYKVSSSEESPSSWDTVGSDIQHVTLNREGQWYIHAKALDLAGKVTTSVGGPYQVQFQLEKPKLKVNQVTTNSVDLGWTLPSTTTTDGIQYEIINQTTKEAWTVDYPTDQLTDKKLEAGTEYNYVIKVKNHVGETVGDSFKVLTLPNKVDGIKIGFEDHQSDKATISFDSVPSATGYLFVLYESSKNGIVKVSEQTWQEAGTHVIGDLKAGSQYFTSLVAKNESGYSEVVSNGFISLPSAPGEFKIVQVTDTKVDLGWLPSETATHYQLLRSLQEVYEGTELSYTDEDLNSATAYNYQLAAKNDSGFGDIADLDVLTLPSKVAVTVEKVTASSVELSWKAVHGADTYVVMLKGDPILEIASDQNHATVQDLEAGADHELSVVAQNESGQSTPDVLHVRTLPASPTHITVKDIQETSVVLHWATMTGADKYKLKLDDQVYEISKPELELEGLVGDQEYSATIQAGNESGYGEANEFKFVTLPSAPELKVDKVTSNTMTVKWSKKPNATKYKIYDENEKSIAETEKLSFTWAKLEAGKTYTFYVSVVNESGEGVKTKVTQQMLPGGWGSTDRELNQVVHISDVTLDSVVVSWKAALGAEQYKIVDAKGSSLGRAATPAISYTVSGLNNSTDYSGWVLIPLNDAGEGTAAPVPSFRTLTPYYGGNETVPVTKEEPLQPKQEPSNETQLPVKGTPTFEDIDRSFAKEAILALFEKGIVRGVSDKRFEPERQVTRVEFASMLVRALELQETSDAKLTFEDVQRTAWYAPELTAAVMNGVAHGFSDKEFRPFDMVTREQAAKMISNAAYDQVPMAEVNFKDRNLIAIWAKPEVAALTVEKIITGYPDETFKPKHNLTRAESSVLIYRALSIFSK</sequence>
<dbReference type="PROSITE" id="PS51272">
    <property type="entry name" value="SLH"/>
    <property type="match status" value="3"/>
</dbReference>
<dbReference type="SUPFAM" id="SSF49299">
    <property type="entry name" value="PKD domain"/>
    <property type="match status" value="1"/>
</dbReference>
<dbReference type="CDD" id="cd00063">
    <property type="entry name" value="FN3"/>
    <property type="match status" value="6"/>
</dbReference>
<evidence type="ECO:0000313" key="7">
    <source>
        <dbReference type="EMBL" id="QKS55541.1"/>
    </source>
</evidence>
<evidence type="ECO:0000313" key="6">
    <source>
        <dbReference type="EMBL" id="PYE49328.1"/>
    </source>
</evidence>
<dbReference type="Gene3D" id="2.60.120.560">
    <property type="entry name" value="Exo-inulinase, domain 1"/>
    <property type="match status" value="1"/>
</dbReference>
<feature type="signal peptide" evidence="3">
    <location>
        <begin position="1"/>
        <end position="28"/>
    </location>
</feature>
<dbReference type="RefSeq" id="WP_110896828.1">
    <property type="nucleotide sequence ID" value="NZ_CP054614.1"/>
</dbReference>
<dbReference type="InterPro" id="IPR010496">
    <property type="entry name" value="AL/BT2_dom"/>
</dbReference>
<dbReference type="InterPro" id="IPR003961">
    <property type="entry name" value="FN3_dom"/>
</dbReference>
<feature type="domain" description="SLH" evidence="5">
    <location>
        <begin position="1530"/>
        <end position="1588"/>
    </location>
</feature>
<dbReference type="PROSITE" id="PS50853">
    <property type="entry name" value="FN3"/>
    <property type="match status" value="3"/>
</dbReference>
<dbReference type="InterPro" id="IPR013783">
    <property type="entry name" value="Ig-like_fold"/>
</dbReference>
<reference evidence="6 8" key="1">
    <citation type="submission" date="2018-06" db="EMBL/GenBank/DDBJ databases">
        <title>Genomic Encyclopedia of Type Strains, Phase III (KMG-III): the genomes of soil and plant-associated and newly described type strains.</title>
        <authorList>
            <person name="Whitman W."/>
        </authorList>
    </citation>
    <scope>NUCLEOTIDE SEQUENCE [LARGE SCALE GENOMIC DNA]</scope>
    <source>
        <strain evidence="6 8">CECT 7022</strain>
    </source>
</reference>
<dbReference type="InterPro" id="IPR001119">
    <property type="entry name" value="SLH_dom"/>
</dbReference>
<evidence type="ECO:0000256" key="1">
    <source>
        <dbReference type="ARBA" id="ARBA00022737"/>
    </source>
</evidence>
<evidence type="ECO:0000313" key="8">
    <source>
        <dbReference type="Proteomes" id="UP000247790"/>
    </source>
</evidence>
<dbReference type="SMART" id="SM00060">
    <property type="entry name" value="FN3"/>
    <property type="match status" value="7"/>
</dbReference>
<feature type="domain" description="Fibronectin type-III" evidence="4">
    <location>
        <begin position="960"/>
        <end position="1041"/>
    </location>
</feature>
<dbReference type="EMBL" id="QJSW01000006">
    <property type="protein sequence ID" value="PYE49328.1"/>
    <property type="molecule type" value="Genomic_DNA"/>
</dbReference>
<gene>
    <name evidence="6" type="ORF">DFQ00_106314</name>
    <name evidence="7" type="ORF">HUB98_03895</name>
</gene>
<evidence type="ECO:0000256" key="2">
    <source>
        <dbReference type="SAM" id="MobiDB-lite"/>
    </source>
</evidence>
<dbReference type="Pfam" id="PF00041">
    <property type="entry name" value="fn3"/>
    <property type="match status" value="2"/>
</dbReference>
<keyword evidence="1" id="KW-0677">Repeat</keyword>
<feature type="domain" description="Fibronectin type-III" evidence="4">
    <location>
        <begin position="1200"/>
        <end position="1284"/>
    </location>
</feature>
<keyword evidence="9" id="KW-1185">Reference proteome</keyword>
<dbReference type="InterPro" id="IPR050991">
    <property type="entry name" value="ECM_Regulatory_Proteins"/>
</dbReference>
<dbReference type="Pfam" id="PF00395">
    <property type="entry name" value="SLH"/>
    <property type="match status" value="3"/>
</dbReference>
<evidence type="ECO:0000313" key="9">
    <source>
        <dbReference type="Proteomes" id="UP000509327"/>
    </source>
</evidence>
<organism evidence="6 8">
    <name type="scientific">Paenibacillus barcinonensis</name>
    <dbReference type="NCBI Taxonomy" id="198119"/>
    <lineage>
        <taxon>Bacteria</taxon>
        <taxon>Bacillati</taxon>
        <taxon>Bacillota</taxon>
        <taxon>Bacilli</taxon>
        <taxon>Bacillales</taxon>
        <taxon>Paenibacillaceae</taxon>
        <taxon>Paenibacillus</taxon>
    </lineage>
</organism>
<dbReference type="Pfam" id="PF06439">
    <property type="entry name" value="3keto-disac_hyd"/>
    <property type="match status" value="1"/>
</dbReference>
<reference evidence="7 9" key="2">
    <citation type="submission" date="2020-06" db="EMBL/GenBank/DDBJ databases">
        <title>Complete genome of Paenibacillus barcinonensis KACC11450.</title>
        <authorList>
            <person name="Kim M."/>
            <person name="Park Y.-J."/>
            <person name="Shin J.-H."/>
        </authorList>
    </citation>
    <scope>NUCLEOTIDE SEQUENCE [LARGE SCALE GENOMIC DNA]</scope>
    <source>
        <strain evidence="7 9">KACC11450</strain>
    </source>
</reference>
<proteinExistence type="predicted"/>
<feature type="domain" description="SLH" evidence="5">
    <location>
        <begin position="1472"/>
        <end position="1529"/>
    </location>
</feature>
<evidence type="ECO:0000259" key="5">
    <source>
        <dbReference type="PROSITE" id="PS51272"/>
    </source>
</evidence>
<dbReference type="SUPFAM" id="SSF49265">
    <property type="entry name" value="Fibronectin type III"/>
    <property type="match status" value="4"/>
</dbReference>
<feature type="chain" id="PRO_5016151917" evidence="3">
    <location>
        <begin position="29"/>
        <end position="1588"/>
    </location>
</feature>
<dbReference type="GO" id="GO:0016787">
    <property type="term" value="F:hydrolase activity"/>
    <property type="evidence" value="ECO:0007669"/>
    <property type="project" value="InterPro"/>
</dbReference>
<protein>
    <submittedName>
        <fullName evidence="7">S-layer homology domain-containing protein</fullName>
    </submittedName>
    <submittedName>
        <fullName evidence="6">Uncharacterized protein DUF1080</fullName>
    </submittedName>
</protein>
<evidence type="ECO:0000259" key="4">
    <source>
        <dbReference type="PROSITE" id="PS50853"/>
    </source>
</evidence>
<dbReference type="Proteomes" id="UP000509327">
    <property type="component" value="Chromosome"/>
</dbReference>
<dbReference type="EMBL" id="CP054614">
    <property type="protein sequence ID" value="QKS55541.1"/>
    <property type="molecule type" value="Genomic_DNA"/>
</dbReference>
<name>A0A2V4VWA5_PAEBA</name>
<evidence type="ECO:0000256" key="3">
    <source>
        <dbReference type="SAM" id="SignalP"/>
    </source>
</evidence>
<keyword evidence="3" id="KW-0732">Signal</keyword>
<dbReference type="Gene3D" id="2.60.40.10">
    <property type="entry name" value="Immunoglobulins"/>
    <property type="match status" value="6"/>
</dbReference>
<dbReference type="InterPro" id="IPR035986">
    <property type="entry name" value="PKD_dom_sf"/>
</dbReference>
<accession>A0A2V4VWA5</accession>
<feature type="region of interest" description="Disordered" evidence="2">
    <location>
        <begin position="1390"/>
        <end position="1410"/>
    </location>
</feature>